<keyword evidence="2" id="KW-0813">Transport</keyword>
<evidence type="ECO:0000256" key="6">
    <source>
        <dbReference type="ARBA" id="ARBA00023136"/>
    </source>
</evidence>
<accession>A0A841YT29</accession>
<keyword evidence="6 7" id="KW-0472">Membrane</keyword>
<dbReference type="PANTHER" id="PTHR23517">
    <property type="entry name" value="RESISTANCE PROTEIN MDTM, PUTATIVE-RELATED-RELATED"/>
    <property type="match status" value="1"/>
</dbReference>
<keyword evidence="5 7" id="KW-1133">Transmembrane helix</keyword>
<dbReference type="GO" id="GO:0022857">
    <property type="term" value="F:transmembrane transporter activity"/>
    <property type="evidence" value="ECO:0007669"/>
    <property type="project" value="InterPro"/>
</dbReference>
<feature type="transmembrane region" description="Helical" evidence="7">
    <location>
        <begin position="160"/>
        <end position="182"/>
    </location>
</feature>
<sequence length="395" mass="44192">MKIKKYKNLLAFLCLFYFSMAISKYAQVLWFEKEDALVNFSLSYSAMAIAGAFSFMLSRWVSQMTIKKAMRIFIPIYAIGLILRIFPTSTLIAVISGAIAGVGAATVLLIVRTWIYELTDKNEEDKAFIVSSRYTVMQIAATISTLIAGQILFFSDETPYTYIGLLILGAVMLMTTLLIKKFPEGHVLKKDKLIMFLPENKRIAIVLYLVVIILGISVSLVEPLLPVIISDNGFNASLTSIIISVYGLLKVVSSFLFQKTFFSAKPQITFLLIELILGGIFIGSGILDVNGMLLISIILMLSIGCAGFFIFKEMMEYEMLPKKELHIYLGLLQSSFLIGDSIGSPLGTTIYVQLGFSSLFIVFGCISFIAGILYFSLFYYMRSKFKDRRQSVQQE</sequence>
<dbReference type="InterPro" id="IPR020846">
    <property type="entry name" value="MFS_dom"/>
</dbReference>
<dbReference type="PROSITE" id="PS50850">
    <property type="entry name" value="MFS"/>
    <property type="match status" value="1"/>
</dbReference>
<feature type="transmembrane region" description="Helical" evidence="7">
    <location>
        <begin position="136"/>
        <end position="154"/>
    </location>
</feature>
<feature type="transmembrane region" description="Helical" evidence="7">
    <location>
        <begin position="69"/>
        <end position="86"/>
    </location>
</feature>
<proteinExistence type="predicted"/>
<dbReference type="EMBL" id="JAARQN010000001">
    <property type="protein sequence ID" value="MBC1456142.1"/>
    <property type="molecule type" value="Genomic_DNA"/>
</dbReference>
<evidence type="ECO:0000256" key="7">
    <source>
        <dbReference type="SAM" id="Phobius"/>
    </source>
</evidence>
<dbReference type="Gene3D" id="1.20.1250.20">
    <property type="entry name" value="MFS general substrate transporter like domains"/>
    <property type="match status" value="2"/>
</dbReference>
<feature type="transmembrane region" description="Helical" evidence="7">
    <location>
        <begin position="37"/>
        <end position="57"/>
    </location>
</feature>
<dbReference type="InterPro" id="IPR050171">
    <property type="entry name" value="MFS_Transporters"/>
</dbReference>
<reference evidence="9 10" key="1">
    <citation type="submission" date="2020-03" db="EMBL/GenBank/DDBJ databases">
        <title>Soil Listeria distribution.</title>
        <authorList>
            <person name="Liao J."/>
            <person name="Wiedmann M."/>
        </authorList>
    </citation>
    <scope>NUCLEOTIDE SEQUENCE [LARGE SCALE GENOMIC DNA]</scope>
    <source>
        <strain evidence="9 10">FSL L7-1614</strain>
    </source>
</reference>
<feature type="transmembrane region" description="Helical" evidence="7">
    <location>
        <begin position="331"/>
        <end position="352"/>
    </location>
</feature>
<evidence type="ECO:0000313" key="10">
    <source>
        <dbReference type="Proteomes" id="UP000569903"/>
    </source>
</evidence>
<feature type="transmembrane region" description="Helical" evidence="7">
    <location>
        <begin position="233"/>
        <end position="256"/>
    </location>
</feature>
<feature type="transmembrane region" description="Helical" evidence="7">
    <location>
        <begin position="268"/>
        <end position="287"/>
    </location>
</feature>
<feature type="transmembrane region" description="Helical" evidence="7">
    <location>
        <begin position="293"/>
        <end position="311"/>
    </location>
</feature>
<dbReference type="GO" id="GO:0005886">
    <property type="term" value="C:plasma membrane"/>
    <property type="evidence" value="ECO:0007669"/>
    <property type="project" value="UniProtKB-SubCell"/>
</dbReference>
<dbReference type="InterPro" id="IPR011701">
    <property type="entry name" value="MFS"/>
</dbReference>
<dbReference type="Pfam" id="PF07690">
    <property type="entry name" value="MFS_1"/>
    <property type="match status" value="1"/>
</dbReference>
<comment type="caution">
    <text evidence="9">The sequence shown here is derived from an EMBL/GenBank/DDBJ whole genome shotgun (WGS) entry which is preliminary data.</text>
</comment>
<dbReference type="RefSeq" id="WP_185387737.1">
    <property type="nucleotide sequence ID" value="NZ_JAARQN010000001.1"/>
</dbReference>
<dbReference type="PANTHER" id="PTHR23517:SF3">
    <property type="entry name" value="INTEGRAL MEMBRANE TRANSPORT PROTEIN"/>
    <property type="match status" value="1"/>
</dbReference>
<keyword evidence="3" id="KW-1003">Cell membrane</keyword>
<feature type="transmembrane region" description="Helical" evidence="7">
    <location>
        <begin position="203"/>
        <end position="221"/>
    </location>
</feature>
<evidence type="ECO:0000313" key="9">
    <source>
        <dbReference type="EMBL" id="MBC1456142.1"/>
    </source>
</evidence>
<gene>
    <name evidence="9" type="ORF">HB850_00135</name>
</gene>
<feature type="transmembrane region" description="Helical" evidence="7">
    <location>
        <begin position="92"/>
        <end position="115"/>
    </location>
</feature>
<organism evidence="9 10">
    <name type="scientific">Listeria newyorkensis</name>
    <dbReference type="NCBI Taxonomy" id="1497681"/>
    <lineage>
        <taxon>Bacteria</taxon>
        <taxon>Bacillati</taxon>
        <taxon>Bacillota</taxon>
        <taxon>Bacilli</taxon>
        <taxon>Bacillales</taxon>
        <taxon>Listeriaceae</taxon>
        <taxon>Listeria</taxon>
    </lineage>
</organism>
<evidence type="ECO:0000256" key="2">
    <source>
        <dbReference type="ARBA" id="ARBA00022448"/>
    </source>
</evidence>
<evidence type="ECO:0000256" key="4">
    <source>
        <dbReference type="ARBA" id="ARBA00022692"/>
    </source>
</evidence>
<dbReference type="AlphaFoldDB" id="A0A841YT29"/>
<evidence type="ECO:0000256" key="1">
    <source>
        <dbReference type="ARBA" id="ARBA00004651"/>
    </source>
</evidence>
<protein>
    <submittedName>
        <fullName evidence="9">MFS transporter</fullName>
    </submittedName>
</protein>
<dbReference type="SUPFAM" id="SSF103473">
    <property type="entry name" value="MFS general substrate transporter"/>
    <property type="match status" value="1"/>
</dbReference>
<name>A0A841YT29_9LIST</name>
<dbReference type="InterPro" id="IPR036259">
    <property type="entry name" value="MFS_trans_sf"/>
</dbReference>
<evidence type="ECO:0000256" key="3">
    <source>
        <dbReference type="ARBA" id="ARBA00022475"/>
    </source>
</evidence>
<feature type="transmembrane region" description="Helical" evidence="7">
    <location>
        <begin position="358"/>
        <end position="380"/>
    </location>
</feature>
<evidence type="ECO:0000259" key="8">
    <source>
        <dbReference type="PROSITE" id="PS50850"/>
    </source>
</evidence>
<dbReference type="Proteomes" id="UP000569903">
    <property type="component" value="Unassembled WGS sequence"/>
</dbReference>
<keyword evidence="4 7" id="KW-0812">Transmembrane</keyword>
<comment type="subcellular location">
    <subcellularLocation>
        <location evidence="1">Cell membrane</location>
        <topology evidence="1">Multi-pass membrane protein</topology>
    </subcellularLocation>
</comment>
<evidence type="ECO:0000256" key="5">
    <source>
        <dbReference type="ARBA" id="ARBA00022989"/>
    </source>
</evidence>
<feature type="domain" description="Major facilitator superfamily (MFS) profile" evidence="8">
    <location>
        <begin position="203"/>
        <end position="395"/>
    </location>
</feature>